<dbReference type="PANTHER" id="PTHR21780:SF0">
    <property type="entry name" value="TRANSMEMBRANE PROTEIN 209"/>
    <property type="match status" value="1"/>
</dbReference>
<comment type="caution">
    <text evidence="1">The sequence shown here is derived from an EMBL/GenBank/DDBJ whole genome shotgun (WGS) entry which is preliminary data.</text>
</comment>
<dbReference type="PANTHER" id="PTHR21780">
    <property type="entry name" value="TRANSMEMBRANE PROTEIN 209"/>
    <property type="match status" value="1"/>
</dbReference>
<protein>
    <submittedName>
        <fullName evidence="1">Putative transmembrane protein</fullName>
    </submittedName>
</protein>
<dbReference type="GO" id="GO:0016020">
    <property type="term" value="C:membrane"/>
    <property type="evidence" value="ECO:0007669"/>
    <property type="project" value="TreeGrafter"/>
</dbReference>
<accession>A0A2G8LAB4</accession>
<sequence>MASRYKYTKEISYFAYFTNRKYGIVSEREPVVFSYNRSGVGFHLPSRRQQYQLASRSPQSPSLRKDDDPDYPAKYSALESWLKVNVNRDELERWIANLRNWLSQAIFAPIVKQIHFLNKELHRVGHGEVQIGESSIASLKQVAILKSGQLPTLNQLIPYLELSSNQEYVVQRIKDLGGGGYIKDFRWDKGGDYKGKKWDKELPSDSALVMHMFCTFMDSQLPPDPKYPDGKTFTTRYFMKTPDKPDLKKDNILMFQTKITPAHYKIILGDDTWDLAKGRSNMFQAILFFLHHIRSKHNGMLGRVNLGPAGINLLALIKDDLQQLLE</sequence>
<keyword evidence="1" id="KW-0472">Membrane</keyword>
<organism evidence="1 2">
    <name type="scientific">Stichopus japonicus</name>
    <name type="common">Sea cucumber</name>
    <dbReference type="NCBI Taxonomy" id="307972"/>
    <lineage>
        <taxon>Eukaryota</taxon>
        <taxon>Metazoa</taxon>
        <taxon>Echinodermata</taxon>
        <taxon>Eleutherozoa</taxon>
        <taxon>Echinozoa</taxon>
        <taxon>Holothuroidea</taxon>
        <taxon>Aspidochirotacea</taxon>
        <taxon>Aspidochirotida</taxon>
        <taxon>Stichopodidae</taxon>
        <taxon>Apostichopus</taxon>
    </lineage>
</organism>
<dbReference type="Pfam" id="PF09786">
    <property type="entry name" value="CytochromB561_N"/>
    <property type="match status" value="1"/>
</dbReference>
<keyword evidence="1" id="KW-0812">Transmembrane</keyword>
<evidence type="ECO:0000313" key="2">
    <source>
        <dbReference type="Proteomes" id="UP000230750"/>
    </source>
</evidence>
<gene>
    <name evidence="1" type="ORF">BSL78_05905</name>
</gene>
<dbReference type="AlphaFoldDB" id="A0A2G8LAB4"/>
<dbReference type="EMBL" id="MRZV01000150">
    <property type="protein sequence ID" value="PIK57206.1"/>
    <property type="molecule type" value="Genomic_DNA"/>
</dbReference>
<dbReference type="OrthoDB" id="509821at2759"/>
<proteinExistence type="predicted"/>
<evidence type="ECO:0000313" key="1">
    <source>
        <dbReference type="EMBL" id="PIK57206.1"/>
    </source>
</evidence>
<reference evidence="1 2" key="1">
    <citation type="journal article" date="2017" name="PLoS Biol.">
        <title>The sea cucumber genome provides insights into morphological evolution and visceral regeneration.</title>
        <authorList>
            <person name="Zhang X."/>
            <person name="Sun L."/>
            <person name="Yuan J."/>
            <person name="Sun Y."/>
            <person name="Gao Y."/>
            <person name="Zhang L."/>
            <person name="Li S."/>
            <person name="Dai H."/>
            <person name="Hamel J.F."/>
            <person name="Liu C."/>
            <person name="Yu Y."/>
            <person name="Liu S."/>
            <person name="Lin W."/>
            <person name="Guo K."/>
            <person name="Jin S."/>
            <person name="Xu P."/>
            <person name="Storey K.B."/>
            <person name="Huan P."/>
            <person name="Zhang T."/>
            <person name="Zhou Y."/>
            <person name="Zhang J."/>
            <person name="Lin C."/>
            <person name="Li X."/>
            <person name="Xing L."/>
            <person name="Huo D."/>
            <person name="Sun M."/>
            <person name="Wang L."/>
            <person name="Mercier A."/>
            <person name="Li F."/>
            <person name="Yang H."/>
            <person name="Xiang J."/>
        </authorList>
    </citation>
    <scope>NUCLEOTIDE SEQUENCE [LARGE SCALE GENOMIC DNA]</scope>
    <source>
        <strain evidence="1">Shaxun</strain>
        <tissue evidence="1">Muscle</tissue>
    </source>
</reference>
<keyword evidence="2" id="KW-1185">Reference proteome</keyword>
<dbReference type="InterPro" id="IPR019176">
    <property type="entry name" value="Cytochrome_B561-rel"/>
</dbReference>
<dbReference type="Proteomes" id="UP000230750">
    <property type="component" value="Unassembled WGS sequence"/>
</dbReference>
<name>A0A2G8LAB4_STIJA</name>
<dbReference type="STRING" id="307972.A0A2G8LAB4"/>